<dbReference type="InParanoid" id="E3M535"/>
<dbReference type="eggNOG" id="ENOG502SX8A">
    <property type="taxonomic scope" value="Eukaryota"/>
</dbReference>
<proteinExistence type="predicted"/>
<dbReference type="OrthoDB" id="5824539at2759"/>
<dbReference type="HOGENOM" id="CLU_086765_0_0_1"/>
<sequence>MFYYNLAESKINIHMTPPSSQPIISIATHFVLRGCYAHIKSRVRQVMIQMRISRLDLVALSFSLSIHLFIFLGSPFSYFRIFPYFRMFRWFFQGDNVARSFDSPSETQSARDDRKTIGDYADNFLLFDLVIGEVEMAVVRYELDKEMKEEEERKAERRPDYSWLMSGGSRRFRKQLDAGERNRIENACERLKPCEWSKTIETWKMKTKNPESRDDIIKLFVAATHDTIQSRKHEPTITEVLKNFATGKSGHTVRHGESPRENLSSRNLAELSFIELQEIV</sequence>
<dbReference type="PANTHER" id="PTHR28489">
    <property type="entry name" value="RENTINAL DEGENERATION 3-LIKE"/>
    <property type="match status" value="1"/>
</dbReference>
<dbReference type="Pfam" id="PF14473">
    <property type="entry name" value="RD3"/>
    <property type="match status" value="1"/>
</dbReference>
<dbReference type="PANTHER" id="PTHR28489:SF2">
    <property type="entry name" value="RENTINAL DEGENERATION 3-LIKE"/>
    <property type="match status" value="1"/>
</dbReference>
<keyword evidence="1" id="KW-1133">Transmembrane helix</keyword>
<dbReference type="InterPro" id="IPR028092">
    <property type="entry name" value="RD3"/>
</dbReference>
<accession>E3M535</accession>
<keyword evidence="1" id="KW-0812">Transmembrane</keyword>
<protein>
    <submittedName>
        <fullName evidence="2">Uncharacterized protein</fullName>
    </submittedName>
</protein>
<dbReference type="FunCoup" id="E3M535">
    <property type="interactions" value="14"/>
</dbReference>
<dbReference type="KEGG" id="crq:GCK72_014850"/>
<evidence type="ECO:0000313" key="2">
    <source>
        <dbReference type="EMBL" id="EFO92143.1"/>
    </source>
</evidence>
<keyword evidence="1" id="KW-0472">Membrane</keyword>
<organism evidence="3">
    <name type="scientific">Caenorhabditis remanei</name>
    <name type="common">Caenorhabditis vulgaris</name>
    <dbReference type="NCBI Taxonomy" id="31234"/>
    <lineage>
        <taxon>Eukaryota</taxon>
        <taxon>Metazoa</taxon>
        <taxon>Ecdysozoa</taxon>
        <taxon>Nematoda</taxon>
        <taxon>Chromadorea</taxon>
        <taxon>Rhabditida</taxon>
        <taxon>Rhabditina</taxon>
        <taxon>Rhabditomorpha</taxon>
        <taxon>Rhabditoidea</taxon>
        <taxon>Rhabditidae</taxon>
        <taxon>Peloderinae</taxon>
        <taxon>Caenorhabditis</taxon>
    </lineage>
</organism>
<keyword evidence="3" id="KW-1185">Reference proteome</keyword>
<dbReference type="Proteomes" id="UP000008281">
    <property type="component" value="Unassembled WGS sequence"/>
</dbReference>
<dbReference type="RefSeq" id="XP_003108451.2">
    <property type="nucleotide sequence ID" value="XM_003108403.2"/>
</dbReference>
<dbReference type="AlphaFoldDB" id="E3M535"/>
<reference evidence="2" key="1">
    <citation type="submission" date="2007-07" db="EMBL/GenBank/DDBJ databases">
        <title>PCAP assembly of the Caenorhabditis remanei genome.</title>
        <authorList>
            <consortium name="The Caenorhabditis remanei Sequencing Consortium"/>
            <person name="Wilson R.K."/>
        </authorList>
    </citation>
    <scope>NUCLEOTIDE SEQUENCE [LARGE SCALE GENOMIC DNA]</scope>
    <source>
        <strain evidence="2">PB4641</strain>
    </source>
</reference>
<gene>
    <name evidence="2" type="ORF">CRE_10833</name>
</gene>
<evidence type="ECO:0000313" key="3">
    <source>
        <dbReference type="Proteomes" id="UP000008281"/>
    </source>
</evidence>
<evidence type="ECO:0000256" key="1">
    <source>
        <dbReference type="SAM" id="Phobius"/>
    </source>
</evidence>
<dbReference type="EMBL" id="DS268425">
    <property type="protein sequence ID" value="EFO92143.1"/>
    <property type="molecule type" value="Genomic_DNA"/>
</dbReference>
<feature type="transmembrane region" description="Helical" evidence="1">
    <location>
        <begin position="57"/>
        <end position="79"/>
    </location>
</feature>
<name>E3M535_CAERE</name>
<dbReference type="CTD" id="9799239"/>
<dbReference type="GeneID" id="9799239"/>